<dbReference type="Pfam" id="PF00759">
    <property type="entry name" value="Glyco_hydro_9"/>
    <property type="match status" value="1"/>
</dbReference>
<proteinExistence type="inferred from homology"/>
<dbReference type="InterPro" id="IPR012341">
    <property type="entry name" value="6hp_glycosidase-like_sf"/>
</dbReference>
<keyword evidence="5" id="KW-0136">Cellulose degradation</keyword>
<keyword evidence="4" id="KW-0378">Hydrolase</keyword>
<evidence type="ECO:0000256" key="3">
    <source>
        <dbReference type="ARBA" id="ARBA00012601"/>
    </source>
</evidence>
<dbReference type="GO" id="GO:0008810">
    <property type="term" value="F:cellulase activity"/>
    <property type="evidence" value="ECO:0007669"/>
    <property type="project" value="UniProtKB-EC"/>
</dbReference>
<evidence type="ECO:0000256" key="5">
    <source>
        <dbReference type="ARBA" id="ARBA00023001"/>
    </source>
</evidence>
<comment type="caution">
    <text evidence="10">The sequence shown here is derived from an EMBL/GenBank/DDBJ whole genome shotgun (WGS) entry which is preliminary data.</text>
</comment>
<evidence type="ECO:0000256" key="6">
    <source>
        <dbReference type="ARBA" id="ARBA00023277"/>
    </source>
</evidence>
<feature type="domain" description="Glycoside hydrolase family 9" evidence="9">
    <location>
        <begin position="97"/>
        <end position="316"/>
    </location>
</feature>
<dbReference type="EC" id="3.2.1.4" evidence="3"/>
<reference evidence="10 11" key="1">
    <citation type="submission" date="2021-09" db="EMBL/GenBank/DDBJ databases">
        <title>Genomic insights and catalytic innovation underlie evolution of tropane alkaloids biosynthesis.</title>
        <authorList>
            <person name="Wang Y.-J."/>
            <person name="Tian T."/>
            <person name="Huang J.-P."/>
            <person name="Huang S.-X."/>
        </authorList>
    </citation>
    <scope>NUCLEOTIDE SEQUENCE [LARGE SCALE GENOMIC DNA]</scope>
    <source>
        <strain evidence="10">KIB-2018</strain>
        <tissue evidence="10">Leaf</tissue>
    </source>
</reference>
<dbReference type="GO" id="GO:0030245">
    <property type="term" value="P:cellulose catabolic process"/>
    <property type="evidence" value="ECO:0007669"/>
    <property type="project" value="UniProtKB-KW"/>
</dbReference>
<organism evidence="10 11">
    <name type="scientific">Erythroxylum novogranatense</name>
    <dbReference type="NCBI Taxonomy" id="1862640"/>
    <lineage>
        <taxon>Eukaryota</taxon>
        <taxon>Viridiplantae</taxon>
        <taxon>Streptophyta</taxon>
        <taxon>Embryophyta</taxon>
        <taxon>Tracheophyta</taxon>
        <taxon>Spermatophyta</taxon>
        <taxon>Magnoliopsida</taxon>
        <taxon>eudicotyledons</taxon>
        <taxon>Gunneridae</taxon>
        <taxon>Pentapetalae</taxon>
        <taxon>rosids</taxon>
        <taxon>fabids</taxon>
        <taxon>Malpighiales</taxon>
        <taxon>Erythroxylaceae</taxon>
        <taxon>Erythroxylum</taxon>
    </lineage>
</organism>
<keyword evidence="6" id="KW-0119">Carbohydrate metabolism</keyword>
<gene>
    <name evidence="10" type="ORF">K2173_015382</name>
</gene>
<comment type="catalytic activity">
    <reaction evidence="1">
        <text>Endohydrolysis of (1-&gt;4)-beta-D-glucosidic linkages in cellulose, lichenin and cereal beta-D-glucans.</text>
        <dbReference type="EC" id="3.2.1.4"/>
    </reaction>
</comment>
<dbReference type="Gene3D" id="1.50.10.10">
    <property type="match status" value="1"/>
</dbReference>
<evidence type="ECO:0000256" key="8">
    <source>
        <dbReference type="ARBA" id="ARBA00023326"/>
    </source>
</evidence>
<evidence type="ECO:0000256" key="1">
    <source>
        <dbReference type="ARBA" id="ARBA00000966"/>
    </source>
</evidence>
<sequence length="352" mass="40127">MNKLKNNGKGMCASWKRNLMRFSQFASITKQFIDIKLFTISHKRKIGWRGKKYLNSLNLQYIENIDYHRPVFECHGCSDLVVEMTAALASASIAFKDNKDGFIWGGAWLCYATRNASYLQRATTPGPDYGILSWDNKLTDAQVFLSCLRLFLSPSYPYKEILQTFHNQTNVCAHSYQISKVSTRPMLNHGRPQSLQYVVNATFLATQFSDYLEAADTLGWYHGPNFYYVNALRQFARAQMDYILGNNPRKMSYVVSFGNHFARHVHHWGASILKNKIKYNCKGGWKWRHDGFHDVRTNYNYTEPILASNAGLVAALVALSGDKTIGVDKNTIFSAVPPMFITPPPPPLPREP</sequence>
<accession>A0AAV8SRK4</accession>
<evidence type="ECO:0000313" key="10">
    <source>
        <dbReference type="EMBL" id="KAJ8754870.1"/>
    </source>
</evidence>
<dbReference type="InterPro" id="IPR001701">
    <property type="entry name" value="Glyco_hydro_9"/>
</dbReference>
<dbReference type="PANTHER" id="PTHR22298">
    <property type="entry name" value="ENDO-1,4-BETA-GLUCANASE"/>
    <property type="match status" value="1"/>
</dbReference>
<evidence type="ECO:0000256" key="4">
    <source>
        <dbReference type="ARBA" id="ARBA00022801"/>
    </source>
</evidence>
<keyword evidence="8" id="KW-0624">Polysaccharide degradation</keyword>
<keyword evidence="11" id="KW-1185">Reference proteome</keyword>
<comment type="similarity">
    <text evidence="2">Belongs to the glycosyl hydrolase 9 (cellulase E) family.</text>
</comment>
<keyword evidence="7" id="KW-0326">Glycosidase</keyword>
<protein>
    <recommendedName>
        <fullName evidence="3">cellulase</fullName>
        <ecNumber evidence="3">3.2.1.4</ecNumber>
    </recommendedName>
</protein>
<name>A0AAV8SRK4_9ROSI</name>
<evidence type="ECO:0000259" key="9">
    <source>
        <dbReference type="Pfam" id="PF00759"/>
    </source>
</evidence>
<dbReference type="Proteomes" id="UP001159364">
    <property type="component" value="Linkage Group LG09"/>
</dbReference>
<evidence type="ECO:0000256" key="7">
    <source>
        <dbReference type="ARBA" id="ARBA00023295"/>
    </source>
</evidence>
<dbReference type="InterPro" id="IPR008928">
    <property type="entry name" value="6-hairpin_glycosidase_sf"/>
</dbReference>
<evidence type="ECO:0000313" key="11">
    <source>
        <dbReference type="Proteomes" id="UP001159364"/>
    </source>
</evidence>
<dbReference type="EMBL" id="JAIWQS010000009">
    <property type="protein sequence ID" value="KAJ8754870.1"/>
    <property type="molecule type" value="Genomic_DNA"/>
</dbReference>
<evidence type="ECO:0000256" key="2">
    <source>
        <dbReference type="ARBA" id="ARBA00007072"/>
    </source>
</evidence>
<dbReference type="SUPFAM" id="SSF48208">
    <property type="entry name" value="Six-hairpin glycosidases"/>
    <property type="match status" value="1"/>
</dbReference>
<dbReference type="AlphaFoldDB" id="A0AAV8SRK4"/>